<name>A0A815HDP3_9BILA</name>
<reference evidence="1" key="1">
    <citation type="submission" date="2021-02" db="EMBL/GenBank/DDBJ databases">
        <authorList>
            <person name="Nowell W R."/>
        </authorList>
    </citation>
    <scope>NUCLEOTIDE SEQUENCE</scope>
</reference>
<protein>
    <submittedName>
        <fullName evidence="1">Uncharacterized protein</fullName>
    </submittedName>
</protein>
<sequence>MLQLWSSEDLFYKYDSDKALFKQSLLPNLVNNHNDNFYPHLDGFNPNDLSTIEDFIINLNNDHIFWELENLNELSPLFLSSCVMLNIEESIWTWREFLLYEIFQIKHIIMIYMMNYRKILIDYIERIELYNIKDKSTISI</sequence>
<comment type="caution">
    <text evidence="1">The sequence shown here is derived from an EMBL/GenBank/DDBJ whole genome shotgun (WGS) entry which is preliminary data.</text>
</comment>
<dbReference type="Proteomes" id="UP000663854">
    <property type="component" value="Unassembled WGS sequence"/>
</dbReference>
<evidence type="ECO:0000313" key="1">
    <source>
        <dbReference type="EMBL" id="CAF1349474.1"/>
    </source>
</evidence>
<evidence type="ECO:0000313" key="3">
    <source>
        <dbReference type="Proteomes" id="UP000663854"/>
    </source>
</evidence>
<evidence type="ECO:0000313" key="4">
    <source>
        <dbReference type="Proteomes" id="UP000663870"/>
    </source>
</evidence>
<dbReference type="Proteomes" id="UP000663870">
    <property type="component" value="Unassembled WGS sequence"/>
</dbReference>
<dbReference type="EMBL" id="CAJNOL010005182">
    <property type="protein sequence ID" value="CAF1600954.1"/>
    <property type="molecule type" value="Genomic_DNA"/>
</dbReference>
<keyword evidence="4" id="KW-1185">Reference proteome</keyword>
<proteinExistence type="predicted"/>
<dbReference type="AlphaFoldDB" id="A0A815HDP3"/>
<evidence type="ECO:0000313" key="2">
    <source>
        <dbReference type="EMBL" id="CAF1600954.1"/>
    </source>
</evidence>
<organism evidence="1 3">
    <name type="scientific">Rotaria sordida</name>
    <dbReference type="NCBI Taxonomy" id="392033"/>
    <lineage>
        <taxon>Eukaryota</taxon>
        <taxon>Metazoa</taxon>
        <taxon>Spiralia</taxon>
        <taxon>Gnathifera</taxon>
        <taxon>Rotifera</taxon>
        <taxon>Eurotatoria</taxon>
        <taxon>Bdelloidea</taxon>
        <taxon>Philodinida</taxon>
        <taxon>Philodinidae</taxon>
        <taxon>Rotaria</taxon>
    </lineage>
</organism>
<gene>
    <name evidence="2" type="ORF">JXQ802_LOCUS48305</name>
    <name evidence="1" type="ORF">PYM288_LOCUS32314</name>
</gene>
<dbReference type="EMBL" id="CAJNOH010003813">
    <property type="protein sequence ID" value="CAF1349474.1"/>
    <property type="molecule type" value="Genomic_DNA"/>
</dbReference>
<accession>A0A815HDP3</accession>